<evidence type="ECO:0000256" key="1">
    <source>
        <dbReference type="ARBA" id="ARBA00022448"/>
    </source>
</evidence>
<reference evidence="6" key="1">
    <citation type="submission" date="2014-08" db="EMBL/GenBank/DDBJ databases">
        <authorList>
            <person name="Falentin Helene"/>
        </authorList>
    </citation>
    <scope>NUCLEOTIDE SEQUENCE</scope>
</reference>
<dbReference type="GO" id="GO:0016887">
    <property type="term" value="F:ATP hydrolysis activity"/>
    <property type="evidence" value="ECO:0007669"/>
    <property type="project" value="InterPro"/>
</dbReference>
<dbReference type="PROSITE" id="PS00211">
    <property type="entry name" value="ABC_TRANSPORTER_1"/>
    <property type="match status" value="1"/>
</dbReference>
<feature type="domain" description="ABC transporter" evidence="5">
    <location>
        <begin position="4"/>
        <end position="234"/>
    </location>
</feature>
<dbReference type="InterPro" id="IPR027417">
    <property type="entry name" value="P-loop_NTPase"/>
</dbReference>
<dbReference type="PANTHER" id="PTHR42794:SF1">
    <property type="entry name" value="HEMIN IMPORT ATP-BINDING PROTEIN HMUV"/>
    <property type="match status" value="1"/>
</dbReference>
<dbReference type="InterPro" id="IPR003439">
    <property type="entry name" value="ABC_transporter-like_ATP-bd"/>
</dbReference>
<evidence type="ECO:0000256" key="3">
    <source>
        <dbReference type="ARBA" id="ARBA00022840"/>
    </source>
</evidence>
<gene>
    <name evidence="6" type="primary">fepC1</name>
    <name evidence="6" type="ORF">PFCIRM138_04110</name>
</gene>
<dbReference type="AlphaFoldDB" id="A0A0B7NZ71"/>
<dbReference type="FunFam" id="3.40.50.300:FF:000134">
    <property type="entry name" value="Iron-enterobactin ABC transporter ATP-binding protein"/>
    <property type="match status" value="1"/>
</dbReference>
<evidence type="ECO:0000256" key="4">
    <source>
        <dbReference type="ARBA" id="ARBA00022967"/>
    </source>
</evidence>
<sequence>MTRLACRGLGWQVDDRWIVRDITTEVAEGCCTALVGMNGSGKTTLLQLLCGLRKPSRGQVLVDDRRLTDMSRREIARTMALMEQLPQARVALTVRDVVALGRIPHEGRWQLNGHGARVDEAMARTGVAGLADRSWNTLSGGERQRVQLARALAQEPQVLMLDEPTNHLDLQHQIALLRIVTSLRLTTLVVLHDLDLAAAFADRLIVLDDGHLVAQGPTDEVLTAQLVAERFAVRGQVSRTDRLRFSWQGLVSDGG</sequence>
<dbReference type="PANTHER" id="PTHR42794">
    <property type="entry name" value="HEMIN IMPORT ATP-BINDING PROTEIN HMUV"/>
    <property type="match status" value="1"/>
</dbReference>
<proteinExistence type="predicted"/>
<name>A0A0B7NZ71_PROFF</name>
<dbReference type="InterPro" id="IPR003593">
    <property type="entry name" value="AAA+_ATPase"/>
</dbReference>
<keyword evidence="2" id="KW-0547">Nucleotide-binding</keyword>
<dbReference type="GO" id="GO:0005524">
    <property type="term" value="F:ATP binding"/>
    <property type="evidence" value="ECO:0007669"/>
    <property type="project" value="UniProtKB-KW"/>
</dbReference>
<protein>
    <submittedName>
        <fullName evidence="6">ABC transporter, iron transport ATPase protein</fullName>
    </submittedName>
</protein>
<organism evidence="6">
    <name type="scientific">Propionibacterium freudenreichii subsp. freudenreichii</name>
    <dbReference type="NCBI Taxonomy" id="66712"/>
    <lineage>
        <taxon>Bacteria</taxon>
        <taxon>Bacillati</taxon>
        <taxon>Actinomycetota</taxon>
        <taxon>Actinomycetes</taxon>
        <taxon>Propionibacteriales</taxon>
        <taxon>Propionibacteriaceae</taxon>
        <taxon>Propionibacterium</taxon>
    </lineage>
</organism>
<dbReference type="CDD" id="cd03214">
    <property type="entry name" value="ABC_Iron-Siderophores_B12_Hemin"/>
    <property type="match status" value="1"/>
</dbReference>
<accession>A0A0B7NZ71</accession>
<dbReference type="Pfam" id="PF00005">
    <property type="entry name" value="ABC_tran"/>
    <property type="match status" value="1"/>
</dbReference>
<dbReference type="EMBL" id="LM676389">
    <property type="protein sequence ID" value="CEP26088.1"/>
    <property type="molecule type" value="Genomic_DNA"/>
</dbReference>
<evidence type="ECO:0000259" key="5">
    <source>
        <dbReference type="PROSITE" id="PS50893"/>
    </source>
</evidence>
<evidence type="ECO:0000313" key="6">
    <source>
        <dbReference type="EMBL" id="CEP26088.1"/>
    </source>
</evidence>
<dbReference type="PROSITE" id="PS50893">
    <property type="entry name" value="ABC_TRANSPORTER_2"/>
    <property type="match status" value="1"/>
</dbReference>
<dbReference type="SMART" id="SM00382">
    <property type="entry name" value="AAA"/>
    <property type="match status" value="1"/>
</dbReference>
<keyword evidence="4" id="KW-1278">Translocase</keyword>
<keyword evidence="3" id="KW-0067">ATP-binding</keyword>
<keyword evidence="1" id="KW-0813">Transport</keyword>
<dbReference type="SUPFAM" id="SSF52540">
    <property type="entry name" value="P-loop containing nucleoside triphosphate hydrolases"/>
    <property type="match status" value="1"/>
</dbReference>
<dbReference type="InterPro" id="IPR017871">
    <property type="entry name" value="ABC_transporter-like_CS"/>
</dbReference>
<dbReference type="Gene3D" id="3.40.50.300">
    <property type="entry name" value="P-loop containing nucleotide triphosphate hydrolases"/>
    <property type="match status" value="1"/>
</dbReference>
<evidence type="ECO:0000256" key="2">
    <source>
        <dbReference type="ARBA" id="ARBA00022741"/>
    </source>
</evidence>